<dbReference type="InterPro" id="IPR036034">
    <property type="entry name" value="PDZ_sf"/>
</dbReference>
<feature type="region of interest" description="Disordered" evidence="1">
    <location>
        <begin position="97"/>
        <end position="135"/>
    </location>
</feature>
<dbReference type="Gene3D" id="2.30.30.40">
    <property type="entry name" value="SH3 Domains"/>
    <property type="match status" value="1"/>
</dbReference>
<dbReference type="SUPFAM" id="SSF52540">
    <property type="entry name" value="P-loop containing nucleoside triphosphate hydrolases"/>
    <property type="match status" value="1"/>
</dbReference>
<organism evidence="4 5">
    <name type="scientific">Halocaridina rubra</name>
    <name type="common">Hawaiian red shrimp</name>
    <dbReference type="NCBI Taxonomy" id="373956"/>
    <lineage>
        <taxon>Eukaryota</taxon>
        <taxon>Metazoa</taxon>
        <taxon>Ecdysozoa</taxon>
        <taxon>Arthropoda</taxon>
        <taxon>Crustacea</taxon>
        <taxon>Multicrustacea</taxon>
        <taxon>Malacostraca</taxon>
        <taxon>Eumalacostraca</taxon>
        <taxon>Eucarida</taxon>
        <taxon>Decapoda</taxon>
        <taxon>Pleocyemata</taxon>
        <taxon>Caridea</taxon>
        <taxon>Atyoidea</taxon>
        <taxon>Atyidae</taxon>
        <taxon>Halocaridina</taxon>
    </lineage>
</organism>
<dbReference type="InterPro" id="IPR053004">
    <property type="entry name" value="MAGUK_Signaling_Regulators"/>
</dbReference>
<feature type="compositionally biased region" description="Polar residues" evidence="1">
    <location>
        <begin position="23"/>
        <end position="32"/>
    </location>
</feature>
<dbReference type="SMART" id="SM00072">
    <property type="entry name" value="GuKc"/>
    <property type="match status" value="1"/>
</dbReference>
<feature type="compositionally biased region" description="Acidic residues" evidence="1">
    <location>
        <begin position="42"/>
        <end position="51"/>
    </location>
</feature>
<dbReference type="AlphaFoldDB" id="A0AAN9A2X2"/>
<dbReference type="PANTHER" id="PTHR46360:SF1">
    <property type="entry name" value="DISKS LARGE HOMOLOG 5"/>
    <property type="match status" value="1"/>
</dbReference>
<proteinExistence type="predicted"/>
<feature type="domain" description="Guanylate kinase-like" evidence="2">
    <location>
        <begin position="383"/>
        <end position="551"/>
    </location>
</feature>
<evidence type="ECO:0000256" key="1">
    <source>
        <dbReference type="SAM" id="MobiDB-lite"/>
    </source>
</evidence>
<comment type="caution">
    <text evidence="4">The sequence shown here is derived from an EMBL/GenBank/DDBJ whole genome shotgun (WGS) entry which is preliminary data.</text>
</comment>
<accession>A0AAN9A2X2</accession>
<dbReference type="SMART" id="SM00228">
    <property type="entry name" value="PDZ"/>
    <property type="match status" value="1"/>
</dbReference>
<feature type="compositionally biased region" description="Gly residues" evidence="1">
    <location>
        <begin position="111"/>
        <end position="132"/>
    </location>
</feature>
<dbReference type="CDD" id="cd11860">
    <property type="entry name" value="SH3_DLG5"/>
    <property type="match status" value="1"/>
</dbReference>
<dbReference type="SUPFAM" id="SSF50156">
    <property type="entry name" value="PDZ domain-like"/>
    <property type="match status" value="1"/>
</dbReference>
<evidence type="ECO:0000259" key="3">
    <source>
        <dbReference type="PROSITE" id="PS50106"/>
    </source>
</evidence>
<dbReference type="Gene3D" id="2.30.42.10">
    <property type="match status" value="1"/>
</dbReference>
<dbReference type="InterPro" id="IPR035537">
    <property type="entry name" value="DLG5_SH3"/>
</dbReference>
<feature type="region of interest" description="Disordered" evidence="1">
    <location>
        <begin position="1"/>
        <end position="63"/>
    </location>
</feature>
<gene>
    <name evidence="4" type="primary">DLG5_1</name>
    <name evidence="4" type="ORF">SK128_017276</name>
</gene>
<name>A0AAN9A2X2_HALRR</name>
<dbReference type="InterPro" id="IPR008144">
    <property type="entry name" value="Guanylate_kin-like_dom"/>
</dbReference>
<keyword evidence="5" id="KW-1185">Reference proteome</keyword>
<dbReference type="GO" id="GO:0005886">
    <property type="term" value="C:plasma membrane"/>
    <property type="evidence" value="ECO:0007669"/>
    <property type="project" value="TreeGrafter"/>
</dbReference>
<dbReference type="InterPro" id="IPR001478">
    <property type="entry name" value="PDZ"/>
</dbReference>
<dbReference type="PANTHER" id="PTHR46360">
    <property type="entry name" value="DISKS LARGE HOMOLOG 5"/>
    <property type="match status" value="1"/>
</dbReference>
<evidence type="ECO:0000259" key="2">
    <source>
        <dbReference type="PROSITE" id="PS50052"/>
    </source>
</evidence>
<dbReference type="GO" id="GO:0035331">
    <property type="term" value="P:negative regulation of hippo signaling"/>
    <property type="evidence" value="ECO:0007669"/>
    <property type="project" value="TreeGrafter"/>
</dbReference>
<dbReference type="Gene3D" id="3.40.50.300">
    <property type="entry name" value="P-loop containing nucleotide triphosphate hydrolases"/>
    <property type="match status" value="1"/>
</dbReference>
<dbReference type="InterPro" id="IPR008145">
    <property type="entry name" value="GK/Ca_channel_bsu"/>
</dbReference>
<protein>
    <submittedName>
        <fullName evidence="4">Disks large 5</fullName>
    </submittedName>
</protein>
<reference evidence="4 5" key="1">
    <citation type="submission" date="2023-11" db="EMBL/GenBank/DDBJ databases">
        <title>Halocaridina rubra genome assembly.</title>
        <authorList>
            <person name="Smith C."/>
        </authorList>
    </citation>
    <scope>NUCLEOTIDE SEQUENCE [LARGE SCALE GENOMIC DNA]</scope>
    <source>
        <strain evidence="4">EP-1</strain>
        <tissue evidence="4">Whole</tissue>
    </source>
</reference>
<sequence>YHEAEGWEGSSSGSSVGGSRSGTPTPRNSPKSSSHDTSHAVDDDDEDDEDNLPPSTTSTLRGPLDLRETLEHNHDHSLPPSARSTLTRPEIAHVMTSLKRQETFSRRSESGVGGGGGSVGGVSNSGGVGTGGSSVSNASGDARLVYLELNKSHNLGIQMVGGNALGIFVHSVPADSPAAKAGLRPGDHILEYNGVDLRHATAEQAALELAKPADKVTMLVQYDYQRYEEIQDKPGDSFYIRALFDRLGDAGDSTDLRFRKEDILYVDNTMFNNVPGLWRAWVVDEDGHKRQCGTVPSKDKVEEEMRLQRSVGDLQMDSSRRGSTSARRSFFKRKKHFRSSSRDSKELAVFSDASLNYTEAAPMHDEPSPLSYIRVERLDYLVRRPVVMVGPLWELVCDKLVHDYSHKFIKCVPEVSRRSGEEMEEAVKNNTIVDYRRRGSHFEATTVSQVKEICDKNCHGILDISLSSVERLHRHNIYPIVLLLKYRHHKQIREVCDSHHPSAERISQKEAKEMYELSIKMEQEYKHVISAVIPAAANMPYISTQVKSCVDQEQSKTLWVPSGTL</sequence>
<dbReference type="PROSITE" id="PS50052">
    <property type="entry name" value="GUANYLATE_KINASE_2"/>
    <property type="match status" value="1"/>
</dbReference>
<dbReference type="PROSITE" id="PS50106">
    <property type="entry name" value="PDZ"/>
    <property type="match status" value="1"/>
</dbReference>
<dbReference type="InterPro" id="IPR036028">
    <property type="entry name" value="SH3-like_dom_sf"/>
</dbReference>
<evidence type="ECO:0000313" key="5">
    <source>
        <dbReference type="Proteomes" id="UP001381693"/>
    </source>
</evidence>
<evidence type="ECO:0000313" key="4">
    <source>
        <dbReference type="EMBL" id="KAK7078591.1"/>
    </source>
</evidence>
<dbReference type="Pfam" id="PF00595">
    <property type="entry name" value="PDZ"/>
    <property type="match status" value="1"/>
</dbReference>
<dbReference type="Pfam" id="PF00625">
    <property type="entry name" value="Guanylate_kin"/>
    <property type="match status" value="1"/>
</dbReference>
<dbReference type="SUPFAM" id="SSF50044">
    <property type="entry name" value="SH3-domain"/>
    <property type="match status" value="1"/>
</dbReference>
<feature type="domain" description="PDZ" evidence="3">
    <location>
        <begin position="144"/>
        <end position="224"/>
    </location>
</feature>
<dbReference type="InterPro" id="IPR027417">
    <property type="entry name" value="P-loop_NTPase"/>
</dbReference>
<dbReference type="Proteomes" id="UP001381693">
    <property type="component" value="Unassembled WGS sequence"/>
</dbReference>
<dbReference type="EMBL" id="JAXCGZ010007749">
    <property type="protein sequence ID" value="KAK7078591.1"/>
    <property type="molecule type" value="Genomic_DNA"/>
</dbReference>
<feature type="non-terminal residue" evidence="4">
    <location>
        <position position="1"/>
    </location>
</feature>
<feature type="compositionally biased region" description="Basic and acidic residues" evidence="1">
    <location>
        <begin position="99"/>
        <end position="109"/>
    </location>
</feature>